<dbReference type="PROSITE" id="PS51462">
    <property type="entry name" value="NUDIX"/>
    <property type="match status" value="1"/>
</dbReference>
<dbReference type="PANTHER" id="PTHR10885:SF0">
    <property type="entry name" value="ISOPENTENYL-DIPHOSPHATE DELTA-ISOMERASE"/>
    <property type="match status" value="1"/>
</dbReference>
<dbReference type="InterPro" id="IPR015797">
    <property type="entry name" value="NUDIX_hydrolase-like_dom_sf"/>
</dbReference>
<comment type="catalytic activity">
    <reaction evidence="1">
        <text>isopentenyl diphosphate = dimethylallyl diphosphate</text>
        <dbReference type="Rhea" id="RHEA:23284"/>
        <dbReference type="ChEBI" id="CHEBI:57623"/>
        <dbReference type="ChEBI" id="CHEBI:128769"/>
        <dbReference type="EC" id="5.3.3.2"/>
    </reaction>
</comment>
<keyword evidence="13" id="KW-0443">Lipid metabolism</keyword>
<protein>
    <recommendedName>
        <fullName evidence="6">isopentenyl-diphosphate Delta-isomerase</fullName>
        <ecNumber evidence="6">5.3.3.2</ecNumber>
    </recommendedName>
</protein>
<evidence type="ECO:0000313" key="19">
    <source>
        <dbReference type="Proteomes" id="UP001187415"/>
    </source>
</evidence>
<keyword evidence="9" id="KW-0152">Cholesterol biosynthesis</keyword>
<keyword evidence="15" id="KW-0413">Isomerase</keyword>
<dbReference type="PANTHER" id="PTHR10885">
    <property type="entry name" value="ISOPENTENYL-DIPHOSPHATE DELTA-ISOMERASE"/>
    <property type="match status" value="1"/>
</dbReference>
<dbReference type="NCBIfam" id="TIGR02150">
    <property type="entry name" value="IPP_isom_1"/>
    <property type="match status" value="1"/>
</dbReference>
<dbReference type="AlphaFoldDB" id="A0AA88T4M0"/>
<dbReference type="GO" id="GO:0046872">
    <property type="term" value="F:metal ion binding"/>
    <property type="evidence" value="ECO:0007669"/>
    <property type="project" value="UniProtKB-KW"/>
</dbReference>
<comment type="similarity">
    <text evidence="5">Belongs to the IPP isomerase type 1 family.</text>
</comment>
<evidence type="ECO:0000256" key="9">
    <source>
        <dbReference type="ARBA" id="ARBA00022778"/>
    </source>
</evidence>
<keyword evidence="10" id="KW-0460">Magnesium</keyword>
<evidence type="ECO:0000259" key="17">
    <source>
        <dbReference type="PROSITE" id="PS51462"/>
    </source>
</evidence>
<evidence type="ECO:0000256" key="3">
    <source>
        <dbReference type="ARBA" id="ARBA00003951"/>
    </source>
</evidence>
<dbReference type="InterPro" id="IPR000086">
    <property type="entry name" value="NUDIX_hydrolase_dom"/>
</dbReference>
<dbReference type="GO" id="GO:0006695">
    <property type="term" value="P:cholesterol biosynthetic process"/>
    <property type="evidence" value="ECO:0007669"/>
    <property type="project" value="UniProtKB-KW"/>
</dbReference>
<sequence>MVRGVWAVLRMVSREGPAALKPNANASRRAPPRRNPPVHAASCWRPRHSEVRPLQSAARMPEITTDHLDEKQVQLLSEMCILIDENDHKIGADTKKNCHLNSNIDKGLLHRAFSIFIFNSEDKLLLQQRSDAKITFPGCFTNTCCSHPLHTDMRRAAQRRLGAELGIPIEQVPPDEMTYLTRIHYKAQSDGVWGEHEIDYILFMQKDVDLKPDPNEIKSHCYVSKEELKEMLNKAKHKELEITPWFRLIADTFLFTWWDNLQTSSSLWITKIYTTCNHTQIRLQSFQILGS</sequence>
<evidence type="ECO:0000256" key="11">
    <source>
        <dbReference type="ARBA" id="ARBA00022955"/>
    </source>
</evidence>
<keyword evidence="7" id="KW-0444">Lipid biosynthesis</keyword>
<dbReference type="GO" id="GO:0005737">
    <property type="term" value="C:cytoplasm"/>
    <property type="evidence" value="ECO:0007669"/>
    <property type="project" value="TreeGrafter"/>
</dbReference>
<accession>A0AA88T4M0</accession>
<evidence type="ECO:0000256" key="12">
    <source>
        <dbReference type="ARBA" id="ARBA00023011"/>
    </source>
</evidence>
<dbReference type="Gene3D" id="3.90.79.10">
    <property type="entry name" value="Nucleoside Triphosphate Pyrophosphohydrolase"/>
    <property type="match status" value="1"/>
</dbReference>
<evidence type="ECO:0000256" key="14">
    <source>
        <dbReference type="ARBA" id="ARBA00023229"/>
    </source>
</evidence>
<dbReference type="Proteomes" id="UP001187415">
    <property type="component" value="Unassembled WGS sequence"/>
</dbReference>
<evidence type="ECO:0000256" key="13">
    <source>
        <dbReference type="ARBA" id="ARBA00023098"/>
    </source>
</evidence>
<keyword evidence="9" id="KW-0153">Cholesterol metabolism</keyword>
<gene>
    <name evidence="18" type="ORF">Q5P01_003266</name>
</gene>
<keyword evidence="11" id="KW-0752">Steroid biosynthesis</keyword>
<name>A0AA88T4M0_CHASR</name>
<dbReference type="GO" id="GO:0009240">
    <property type="term" value="P:isopentenyl diphosphate biosynthetic process"/>
    <property type="evidence" value="ECO:0007669"/>
    <property type="project" value="TreeGrafter"/>
</dbReference>
<evidence type="ECO:0000256" key="15">
    <source>
        <dbReference type="ARBA" id="ARBA00023235"/>
    </source>
</evidence>
<dbReference type="Pfam" id="PF00293">
    <property type="entry name" value="NUDIX"/>
    <property type="match status" value="1"/>
</dbReference>
<dbReference type="GO" id="GO:0004452">
    <property type="term" value="F:isopentenyl-diphosphate delta-isomerase activity"/>
    <property type="evidence" value="ECO:0007669"/>
    <property type="project" value="UniProtKB-EC"/>
</dbReference>
<comment type="caution">
    <text evidence="18">The sequence shown here is derived from an EMBL/GenBank/DDBJ whole genome shotgun (WGS) entry which is preliminary data.</text>
</comment>
<evidence type="ECO:0000256" key="8">
    <source>
        <dbReference type="ARBA" id="ARBA00022723"/>
    </source>
</evidence>
<dbReference type="FunFam" id="3.90.79.10:FF:000012">
    <property type="entry name" value="Isopentenyl-diphosphate Delta-isomerase 1"/>
    <property type="match status" value="1"/>
</dbReference>
<evidence type="ECO:0000256" key="10">
    <source>
        <dbReference type="ARBA" id="ARBA00022842"/>
    </source>
</evidence>
<proteinExistence type="inferred from homology"/>
<feature type="region of interest" description="Disordered" evidence="16">
    <location>
        <begin position="19"/>
        <end position="41"/>
    </location>
</feature>
<comment type="pathway">
    <text evidence="4">Isoprenoid biosynthesis; dimethylallyl diphosphate biosynthesis; dimethylallyl diphosphate from isopentenyl diphosphate: step 1/1.</text>
</comment>
<evidence type="ECO:0000256" key="5">
    <source>
        <dbReference type="ARBA" id="ARBA00007579"/>
    </source>
</evidence>
<evidence type="ECO:0000256" key="4">
    <source>
        <dbReference type="ARBA" id="ARBA00004826"/>
    </source>
</evidence>
<comment type="function">
    <text evidence="3">Catalyzes the 1,3-allylic rearrangement of the homoallylic substrate isopentenyl (IPP) to its highly electrophilic allylic isomer, dimethylallyl diphosphate (DMAPP).</text>
</comment>
<feature type="domain" description="Nudix hydrolase" evidence="17">
    <location>
        <begin position="108"/>
        <end position="248"/>
    </location>
</feature>
<evidence type="ECO:0000256" key="6">
    <source>
        <dbReference type="ARBA" id="ARBA00012057"/>
    </source>
</evidence>
<keyword evidence="12" id="KW-0756">Sterol biosynthesis</keyword>
<evidence type="ECO:0000256" key="2">
    <source>
        <dbReference type="ARBA" id="ARBA00001946"/>
    </source>
</evidence>
<dbReference type="SUPFAM" id="SSF55811">
    <property type="entry name" value="Nudix"/>
    <property type="match status" value="1"/>
</dbReference>
<dbReference type="InterPro" id="IPR011876">
    <property type="entry name" value="IsopentenylPP_isomerase_typ1"/>
</dbReference>
<evidence type="ECO:0000256" key="1">
    <source>
        <dbReference type="ARBA" id="ARBA00000374"/>
    </source>
</evidence>
<keyword evidence="12" id="KW-1207">Sterol metabolism</keyword>
<organism evidence="18 19">
    <name type="scientific">Channa striata</name>
    <name type="common">Snakehead murrel</name>
    <name type="synonym">Ophicephalus striatus</name>
    <dbReference type="NCBI Taxonomy" id="64152"/>
    <lineage>
        <taxon>Eukaryota</taxon>
        <taxon>Metazoa</taxon>
        <taxon>Chordata</taxon>
        <taxon>Craniata</taxon>
        <taxon>Vertebrata</taxon>
        <taxon>Euteleostomi</taxon>
        <taxon>Actinopterygii</taxon>
        <taxon>Neopterygii</taxon>
        <taxon>Teleostei</taxon>
        <taxon>Neoteleostei</taxon>
        <taxon>Acanthomorphata</taxon>
        <taxon>Anabantaria</taxon>
        <taxon>Anabantiformes</taxon>
        <taxon>Channoidei</taxon>
        <taxon>Channidae</taxon>
        <taxon>Channa</taxon>
    </lineage>
</organism>
<keyword evidence="14" id="KW-0414">Isoprene biosynthesis</keyword>
<dbReference type="EMBL" id="JAUPFM010000002">
    <property type="protein sequence ID" value="KAK2858646.1"/>
    <property type="molecule type" value="Genomic_DNA"/>
</dbReference>
<comment type="cofactor">
    <cofactor evidence="2">
        <name>Mg(2+)</name>
        <dbReference type="ChEBI" id="CHEBI:18420"/>
    </cofactor>
</comment>
<keyword evidence="8" id="KW-0479">Metal-binding</keyword>
<evidence type="ECO:0000256" key="7">
    <source>
        <dbReference type="ARBA" id="ARBA00022516"/>
    </source>
</evidence>
<evidence type="ECO:0000313" key="18">
    <source>
        <dbReference type="EMBL" id="KAK2858646.1"/>
    </source>
</evidence>
<reference evidence="18" key="1">
    <citation type="submission" date="2023-07" db="EMBL/GenBank/DDBJ databases">
        <title>Chromosome-level Genome Assembly of Striped Snakehead (Channa striata).</title>
        <authorList>
            <person name="Liu H."/>
        </authorList>
    </citation>
    <scope>NUCLEOTIDE SEQUENCE</scope>
    <source>
        <strain evidence="18">Gz</strain>
        <tissue evidence="18">Muscle</tissue>
    </source>
</reference>
<dbReference type="CDD" id="cd02885">
    <property type="entry name" value="NUDIX_IPP_Isomerase"/>
    <property type="match status" value="1"/>
</dbReference>
<keyword evidence="19" id="KW-1185">Reference proteome</keyword>
<dbReference type="EC" id="5.3.3.2" evidence="6"/>
<keyword evidence="12" id="KW-0753">Steroid metabolism</keyword>
<evidence type="ECO:0000256" key="16">
    <source>
        <dbReference type="SAM" id="MobiDB-lite"/>
    </source>
</evidence>